<keyword evidence="1" id="KW-0472">Membrane</keyword>
<evidence type="ECO:0000313" key="3">
    <source>
        <dbReference type="Proteomes" id="UP000034799"/>
    </source>
</evidence>
<keyword evidence="1" id="KW-0812">Transmembrane</keyword>
<accession>A0A0G0Q6N8</accession>
<sequence length="362" mass="41529">MKFKELDKRKIKERKSLQRKVLSFFKRRKTKYTEVTRGRLYKKMFGRSFIKIFLILTFGALVVIVLFLLINYVSNLRRNILDGTDVSLTNVVGFAEIPEYPNSVFIFKDKLNNDDVKRFLSTGQAVYRLEPGHTIEDVNNYYKEHLPKAGWKEVLSVPLESEEQKFGEYWVKGTIGVRIYSKLNDIWYQSITQEQASTGLSDEVKKEVELQLLLSESDMQDLRPDFPWKLSFSSDYIATYGATDIGELIKVSFKKLGSNKSVTIEPLGYMGAISYDAFLEKGLKKFNKAHKTKWQVSNTTVTVVAGQEALSGKLFSGNVQTEAYIVGNPRDTVVYMFIADQESDPFLKYIIEKVEPAKSTLN</sequence>
<proteinExistence type="predicted"/>
<comment type="caution">
    <text evidence="2">The sequence shown here is derived from an EMBL/GenBank/DDBJ whole genome shotgun (WGS) entry which is preliminary data.</text>
</comment>
<keyword evidence="1" id="KW-1133">Transmembrane helix</keyword>
<evidence type="ECO:0000256" key="1">
    <source>
        <dbReference type="SAM" id="Phobius"/>
    </source>
</evidence>
<dbReference type="Proteomes" id="UP000034799">
    <property type="component" value="Unassembled WGS sequence"/>
</dbReference>
<gene>
    <name evidence="2" type="ORF">UT34_C0001G0120</name>
</gene>
<protein>
    <submittedName>
        <fullName evidence="2">Uncharacterized protein</fullName>
    </submittedName>
</protein>
<evidence type="ECO:0000313" key="2">
    <source>
        <dbReference type="EMBL" id="KKR06080.1"/>
    </source>
</evidence>
<dbReference type="AlphaFoldDB" id="A0A0G0Q6N8"/>
<feature type="transmembrane region" description="Helical" evidence="1">
    <location>
        <begin position="49"/>
        <end position="70"/>
    </location>
</feature>
<reference evidence="2 3" key="1">
    <citation type="journal article" date="2015" name="Nature">
        <title>rRNA introns, odd ribosomes, and small enigmatic genomes across a large radiation of phyla.</title>
        <authorList>
            <person name="Brown C.T."/>
            <person name="Hug L.A."/>
            <person name="Thomas B.C."/>
            <person name="Sharon I."/>
            <person name="Castelle C.J."/>
            <person name="Singh A."/>
            <person name="Wilkins M.J."/>
            <person name="Williams K.H."/>
            <person name="Banfield J.F."/>
        </authorList>
    </citation>
    <scope>NUCLEOTIDE SEQUENCE [LARGE SCALE GENOMIC DNA]</scope>
</reference>
<organism evidence="2 3">
    <name type="scientific">candidate division WS6 bacterium GW2011_GWF2_39_15</name>
    <dbReference type="NCBI Taxonomy" id="1619100"/>
    <lineage>
        <taxon>Bacteria</taxon>
        <taxon>Candidatus Dojkabacteria</taxon>
    </lineage>
</organism>
<name>A0A0G0Q6N8_9BACT</name>
<dbReference type="EMBL" id="LBWK01000001">
    <property type="protein sequence ID" value="KKR06080.1"/>
    <property type="molecule type" value="Genomic_DNA"/>
</dbReference>